<protein>
    <submittedName>
        <fullName evidence="1">Uncharacterized protein</fullName>
    </submittedName>
</protein>
<accession>A0A158HR01</accession>
<sequence>MSLDVVTLEKCATVCDCDNAPRTFRFTGRFYWQRSGGPATNRLSVRLSPR</sequence>
<evidence type="ECO:0000313" key="1">
    <source>
        <dbReference type="EMBL" id="SAL46351.1"/>
    </source>
</evidence>
<dbReference type="Proteomes" id="UP000054717">
    <property type="component" value="Unassembled WGS sequence"/>
</dbReference>
<name>A0A158HR01_9BURK</name>
<dbReference type="EMBL" id="FCNZ02000008">
    <property type="protein sequence ID" value="SAL46351.1"/>
    <property type="molecule type" value="Genomic_DNA"/>
</dbReference>
<evidence type="ECO:0000313" key="2">
    <source>
        <dbReference type="Proteomes" id="UP000054717"/>
    </source>
</evidence>
<proteinExistence type="predicted"/>
<dbReference type="STRING" id="326475.AWB66_02539"/>
<dbReference type="AlphaFoldDB" id="A0A158HR01"/>
<comment type="caution">
    <text evidence="1">The sequence shown here is derived from an EMBL/GenBank/DDBJ whole genome shotgun (WGS) entry which is preliminary data.</text>
</comment>
<reference evidence="1" key="1">
    <citation type="submission" date="2016-01" db="EMBL/GenBank/DDBJ databases">
        <authorList>
            <person name="Peeters Charlotte."/>
        </authorList>
    </citation>
    <scope>NUCLEOTIDE SEQUENCE</scope>
    <source>
        <strain evidence="1">LMG 22936</strain>
    </source>
</reference>
<keyword evidence="2" id="KW-1185">Reference proteome</keyword>
<organism evidence="1 2">
    <name type="scientific">Caballeronia telluris</name>
    <dbReference type="NCBI Taxonomy" id="326475"/>
    <lineage>
        <taxon>Bacteria</taxon>
        <taxon>Pseudomonadati</taxon>
        <taxon>Pseudomonadota</taxon>
        <taxon>Betaproteobacteria</taxon>
        <taxon>Burkholderiales</taxon>
        <taxon>Burkholderiaceae</taxon>
        <taxon>Caballeronia</taxon>
    </lineage>
</organism>
<gene>
    <name evidence="1" type="ORF">AWB66_02539</name>
</gene>